<dbReference type="RefSeq" id="WP_339616922.1">
    <property type="nucleotide sequence ID" value="NZ_AP031500.1"/>
</dbReference>
<dbReference type="PANTHER" id="PTHR10587">
    <property type="entry name" value="GLYCOSYL TRANSFERASE-RELATED"/>
    <property type="match status" value="1"/>
</dbReference>
<keyword evidence="1" id="KW-0732">Signal</keyword>
<comment type="caution">
    <text evidence="3">The sequence shown here is derived from an EMBL/GenBank/DDBJ whole genome shotgun (WGS) entry which is preliminary data.</text>
</comment>
<dbReference type="SUPFAM" id="SSF88713">
    <property type="entry name" value="Glycoside hydrolase/deacetylase"/>
    <property type="match status" value="1"/>
</dbReference>
<dbReference type="Pfam" id="PF01522">
    <property type="entry name" value="Polysacc_deac_1"/>
    <property type="match status" value="1"/>
</dbReference>
<reference evidence="4" key="1">
    <citation type="journal article" date="2019" name="Int. J. Syst. Evol. Microbiol.">
        <title>The Global Catalogue of Microorganisms (GCM) 10K type strain sequencing project: providing services to taxonomists for standard genome sequencing and annotation.</title>
        <authorList>
            <consortium name="The Broad Institute Genomics Platform"/>
            <consortium name="The Broad Institute Genome Sequencing Center for Infectious Disease"/>
            <person name="Wu L."/>
            <person name="Ma J."/>
        </authorList>
    </citation>
    <scope>NUCLEOTIDE SEQUENCE [LARGE SCALE GENOMIC DNA]</scope>
    <source>
        <strain evidence="4">KCTC 52141</strain>
    </source>
</reference>
<dbReference type="Gene3D" id="3.20.20.370">
    <property type="entry name" value="Glycoside hydrolase/deacetylase"/>
    <property type="match status" value="1"/>
</dbReference>
<name>A0ABV7HNI0_9GAMM</name>
<gene>
    <name evidence="3" type="ORF">ACFOEB_03180</name>
</gene>
<accession>A0ABV7HNI0</accession>
<evidence type="ECO:0000256" key="1">
    <source>
        <dbReference type="SAM" id="SignalP"/>
    </source>
</evidence>
<dbReference type="InterPro" id="IPR002509">
    <property type="entry name" value="NODB_dom"/>
</dbReference>
<feature type="chain" id="PRO_5045297546" evidence="1">
    <location>
        <begin position="23"/>
        <end position="258"/>
    </location>
</feature>
<protein>
    <submittedName>
        <fullName evidence="3">Polysaccharide deacetylase family protein</fullName>
    </submittedName>
</protein>
<proteinExistence type="predicted"/>
<organism evidence="3 4">
    <name type="scientific">Gilvimarinus japonicus</name>
    <dbReference type="NCBI Taxonomy" id="1796469"/>
    <lineage>
        <taxon>Bacteria</taxon>
        <taxon>Pseudomonadati</taxon>
        <taxon>Pseudomonadota</taxon>
        <taxon>Gammaproteobacteria</taxon>
        <taxon>Cellvibrionales</taxon>
        <taxon>Cellvibrionaceae</taxon>
        <taxon>Gilvimarinus</taxon>
    </lineage>
</organism>
<dbReference type="InterPro" id="IPR011330">
    <property type="entry name" value="Glyco_hydro/deAcase_b/a-brl"/>
</dbReference>
<sequence>MTTASRIIALTFSLFATNTALAKDFHWPQGQEAAVSLSYDDTLNSQLDNAIPALNRHGVRASFYMMVASPVMAERVDEWREAAKAGHELGNHTIYHSCSRSKGNDWVKPYNDMDKRVVEQVRDEIVVANGVLHAIDGKTERTFTPPCGDVETSNGNYIPAVRDLFVAIKGDNEQLPDNFATLALPNGQTGDELIAYVQQAAQQHQLINIIFHGIDGDHLAVSSEAHEALVKYLSDNKDTYWTDTYLTIMTHAKAQLER</sequence>
<evidence type="ECO:0000313" key="4">
    <source>
        <dbReference type="Proteomes" id="UP001595548"/>
    </source>
</evidence>
<dbReference type="InterPro" id="IPR050248">
    <property type="entry name" value="Polysacc_deacetylase_ArnD"/>
</dbReference>
<evidence type="ECO:0000313" key="3">
    <source>
        <dbReference type="EMBL" id="MFC3154191.1"/>
    </source>
</evidence>
<feature type="domain" description="NodB homology" evidence="2">
    <location>
        <begin position="33"/>
        <end position="258"/>
    </location>
</feature>
<dbReference type="EMBL" id="JBHRTL010000004">
    <property type="protein sequence ID" value="MFC3154191.1"/>
    <property type="molecule type" value="Genomic_DNA"/>
</dbReference>
<evidence type="ECO:0000259" key="2">
    <source>
        <dbReference type="PROSITE" id="PS51677"/>
    </source>
</evidence>
<keyword evidence="4" id="KW-1185">Reference proteome</keyword>
<dbReference type="Proteomes" id="UP001595548">
    <property type="component" value="Unassembled WGS sequence"/>
</dbReference>
<dbReference type="PROSITE" id="PS51677">
    <property type="entry name" value="NODB"/>
    <property type="match status" value="1"/>
</dbReference>
<feature type="signal peptide" evidence="1">
    <location>
        <begin position="1"/>
        <end position="22"/>
    </location>
</feature>